<keyword evidence="1" id="KW-1133">Transmembrane helix</keyword>
<keyword evidence="1" id="KW-0812">Transmembrane</keyword>
<organism evidence="2">
    <name type="scientific">Rhizophora mucronata</name>
    <name type="common">Asiatic mangrove</name>
    <dbReference type="NCBI Taxonomy" id="61149"/>
    <lineage>
        <taxon>Eukaryota</taxon>
        <taxon>Viridiplantae</taxon>
        <taxon>Streptophyta</taxon>
        <taxon>Embryophyta</taxon>
        <taxon>Tracheophyta</taxon>
        <taxon>Spermatophyta</taxon>
        <taxon>Magnoliopsida</taxon>
        <taxon>eudicotyledons</taxon>
        <taxon>Gunneridae</taxon>
        <taxon>Pentapetalae</taxon>
        <taxon>rosids</taxon>
        <taxon>fabids</taxon>
        <taxon>Malpighiales</taxon>
        <taxon>Rhizophoraceae</taxon>
        <taxon>Rhizophora</taxon>
    </lineage>
</organism>
<keyword evidence="1" id="KW-0472">Membrane</keyword>
<name>A0A2P2JIZ1_RHIMU</name>
<evidence type="ECO:0000313" key="2">
    <source>
        <dbReference type="EMBL" id="MBW93421.1"/>
    </source>
</evidence>
<protein>
    <submittedName>
        <fullName evidence="2">Zinc finger BED domain-containing protein DAYSLEEPER</fullName>
    </submittedName>
</protein>
<feature type="transmembrane region" description="Helical" evidence="1">
    <location>
        <begin position="16"/>
        <end position="35"/>
    </location>
</feature>
<dbReference type="EMBL" id="GGEC01012938">
    <property type="protein sequence ID" value="MBW93421.1"/>
    <property type="molecule type" value="Transcribed_RNA"/>
</dbReference>
<dbReference type="AlphaFoldDB" id="A0A2P2JIZ1"/>
<sequence>MGKTVPHTSRWLTMGYMSSSLNMWHVLCLLLQLTLNKEMLKMA</sequence>
<evidence type="ECO:0000256" key="1">
    <source>
        <dbReference type="SAM" id="Phobius"/>
    </source>
</evidence>
<proteinExistence type="predicted"/>
<accession>A0A2P2JIZ1</accession>
<reference evidence="2" key="1">
    <citation type="submission" date="2018-02" db="EMBL/GenBank/DDBJ databases">
        <title>Rhizophora mucronata_Transcriptome.</title>
        <authorList>
            <person name="Meera S.P."/>
            <person name="Sreeshan A."/>
            <person name="Augustine A."/>
        </authorList>
    </citation>
    <scope>NUCLEOTIDE SEQUENCE</scope>
    <source>
        <tissue evidence="2">Leaf</tissue>
    </source>
</reference>